<protein>
    <submittedName>
        <fullName evidence="12">Uncharacterized protein</fullName>
    </submittedName>
</protein>
<sequence>MLRWRGRKGVVRVEYYVNENTFKERLHLYFVKNQRSSLRIRIFNLLIKLLTCALYIVRVCIDDDPVRATCYGCEEDLNHTEVLNFFGNKTDEQFQESPIINWQAVLWVNRTLPLWAIQVAVALVSLSEALLLAYLSYKGNIWQTLRSFHFLLELINTIPFILTVSTD</sequence>
<evidence type="ECO:0000256" key="6">
    <source>
        <dbReference type="ARBA" id="ARBA00022958"/>
    </source>
</evidence>
<evidence type="ECO:0000256" key="8">
    <source>
        <dbReference type="ARBA" id="ARBA00023065"/>
    </source>
</evidence>
<dbReference type="Proteomes" id="UP001292094">
    <property type="component" value="Unassembled WGS sequence"/>
</dbReference>
<keyword evidence="7 11" id="KW-1133">Transmembrane helix</keyword>
<evidence type="ECO:0000256" key="2">
    <source>
        <dbReference type="ARBA" id="ARBA00022448"/>
    </source>
</evidence>
<feature type="transmembrane region" description="Helical" evidence="11">
    <location>
        <begin position="115"/>
        <end position="135"/>
    </location>
</feature>
<keyword evidence="4 11" id="KW-0812">Transmembrane</keyword>
<evidence type="ECO:0000256" key="11">
    <source>
        <dbReference type="SAM" id="Phobius"/>
    </source>
</evidence>
<proteinExistence type="predicted"/>
<feature type="transmembrane region" description="Helical" evidence="11">
    <location>
        <begin position="38"/>
        <end position="57"/>
    </location>
</feature>
<keyword evidence="2" id="KW-0813">Transport</keyword>
<name>A0AAE1PSA9_9EUCA</name>
<evidence type="ECO:0000256" key="9">
    <source>
        <dbReference type="ARBA" id="ARBA00023136"/>
    </source>
</evidence>
<keyword evidence="9 11" id="KW-0472">Membrane</keyword>
<gene>
    <name evidence="12" type="ORF">Pmani_016133</name>
</gene>
<evidence type="ECO:0000313" key="12">
    <source>
        <dbReference type="EMBL" id="KAK4312445.1"/>
    </source>
</evidence>
<keyword evidence="5" id="KW-0631">Potassium channel</keyword>
<dbReference type="GO" id="GO:0005886">
    <property type="term" value="C:plasma membrane"/>
    <property type="evidence" value="ECO:0007669"/>
    <property type="project" value="TreeGrafter"/>
</dbReference>
<dbReference type="GO" id="GO:0005228">
    <property type="term" value="F:intracellular sodium-activated potassium channel activity"/>
    <property type="evidence" value="ECO:0007669"/>
    <property type="project" value="TreeGrafter"/>
</dbReference>
<comment type="subcellular location">
    <subcellularLocation>
        <location evidence="1">Membrane</location>
        <topology evidence="1">Multi-pass membrane protein</topology>
    </subcellularLocation>
</comment>
<keyword evidence="8" id="KW-0406">Ion transport</keyword>
<reference evidence="12" key="1">
    <citation type="submission" date="2023-11" db="EMBL/GenBank/DDBJ databases">
        <title>Genome assemblies of two species of porcelain crab, Petrolisthes cinctipes and Petrolisthes manimaculis (Anomura: Porcellanidae).</title>
        <authorList>
            <person name="Angst P."/>
        </authorList>
    </citation>
    <scope>NUCLEOTIDE SEQUENCE</scope>
    <source>
        <strain evidence="12">PB745_02</strain>
        <tissue evidence="12">Gill</tissue>
    </source>
</reference>
<dbReference type="EMBL" id="JAWZYT010001410">
    <property type="protein sequence ID" value="KAK4312445.1"/>
    <property type="molecule type" value="Genomic_DNA"/>
</dbReference>
<evidence type="ECO:0000256" key="5">
    <source>
        <dbReference type="ARBA" id="ARBA00022826"/>
    </source>
</evidence>
<accession>A0AAE1PSA9</accession>
<dbReference type="PANTHER" id="PTHR10027">
    <property type="entry name" value="CALCIUM-ACTIVATED POTASSIUM CHANNEL ALPHA CHAIN"/>
    <property type="match status" value="1"/>
</dbReference>
<dbReference type="PANTHER" id="PTHR10027:SF10">
    <property type="entry name" value="SLOWPOKE 2, ISOFORM D"/>
    <property type="match status" value="1"/>
</dbReference>
<keyword evidence="3" id="KW-0633">Potassium transport</keyword>
<keyword evidence="6" id="KW-0630">Potassium</keyword>
<dbReference type="InterPro" id="IPR047871">
    <property type="entry name" value="K_chnl_Slo-like"/>
</dbReference>
<evidence type="ECO:0000256" key="7">
    <source>
        <dbReference type="ARBA" id="ARBA00022989"/>
    </source>
</evidence>
<keyword evidence="13" id="KW-1185">Reference proteome</keyword>
<evidence type="ECO:0000256" key="1">
    <source>
        <dbReference type="ARBA" id="ARBA00004141"/>
    </source>
</evidence>
<evidence type="ECO:0000256" key="3">
    <source>
        <dbReference type="ARBA" id="ARBA00022538"/>
    </source>
</evidence>
<dbReference type="AlphaFoldDB" id="A0AAE1PSA9"/>
<dbReference type="GO" id="GO:0015271">
    <property type="term" value="F:outward rectifier potassium channel activity"/>
    <property type="evidence" value="ECO:0007669"/>
    <property type="project" value="TreeGrafter"/>
</dbReference>
<organism evidence="12 13">
    <name type="scientific">Petrolisthes manimaculis</name>
    <dbReference type="NCBI Taxonomy" id="1843537"/>
    <lineage>
        <taxon>Eukaryota</taxon>
        <taxon>Metazoa</taxon>
        <taxon>Ecdysozoa</taxon>
        <taxon>Arthropoda</taxon>
        <taxon>Crustacea</taxon>
        <taxon>Multicrustacea</taxon>
        <taxon>Malacostraca</taxon>
        <taxon>Eumalacostraca</taxon>
        <taxon>Eucarida</taxon>
        <taxon>Decapoda</taxon>
        <taxon>Pleocyemata</taxon>
        <taxon>Anomura</taxon>
        <taxon>Galatheoidea</taxon>
        <taxon>Porcellanidae</taxon>
        <taxon>Petrolisthes</taxon>
    </lineage>
</organism>
<evidence type="ECO:0000256" key="4">
    <source>
        <dbReference type="ARBA" id="ARBA00022692"/>
    </source>
</evidence>
<evidence type="ECO:0000313" key="13">
    <source>
        <dbReference type="Proteomes" id="UP001292094"/>
    </source>
</evidence>
<evidence type="ECO:0000256" key="10">
    <source>
        <dbReference type="ARBA" id="ARBA00023303"/>
    </source>
</evidence>
<comment type="caution">
    <text evidence="12">The sequence shown here is derived from an EMBL/GenBank/DDBJ whole genome shotgun (WGS) entry which is preliminary data.</text>
</comment>
<keyword evidence="10" id="KW-0407">Ion channel</keyword>